<gene>
    <name evidence="2" type="ORF">DF216_02720</name>
</gene>
<keyword evidence="2" id="KW-0378">Hydrolase</keyword>
<keyword evidence="2" id="KW-0255">Endonuclease</keyword>
<dbReference type="GO" id="GO:0004519">
    <property type="term" value="F:endonuclease activity"/>
    <property type="evidence" value="ECO:0007669"/>
    <property type="project" value="UniProtKB-KW"/>
</dbReference>
<sequence length="555" mass="64832">MNQLIINKISIVDYENKKANSFEFNEGPNLIISEQNGQGKSSLVKSIYYGLGCQLTSFPKDWKPQKYIIQLYVLINGESYIIKRHNKVISIKSSEDSFIFKNFRDYSEWLQIKLGMSLKLTSKVQYEPKYAYVDALMSPFYVDQDKGWSGTLYKETFDGLGQYPASVFPKDLIDYYLGISNEELNNMKSQKEDFSIKSRSLLQKISQIEAVYNSYQEQNEIVESLPKDVEELKIEIDYYIKKTNEISLEIQKVTKGIEKTKLELDIHRQDKNELELLLLDTSKRFEDIKYECSYCHSYLTREQSLTRLELEDNRLAINSLKESLVQRISLLEESLIDKQSKLYELSEKVAAYQRKIDEIKEIKDIENYISQSVLVELGKLARKESIAKEILDKEIAQLNNDIRDLQSELRHHINSLEGDYEDLKNNLSSLLESNGLSDRKFRDYKKLKGSGTNLNKDLLAIYLIYMNLIASNSEFKIPFAIDSFVKNEIDTISQERMFRAIGSYFLTLKTQTFFSVIRENLYKIDGDYCKIRVESPLLKEDRYEEISREIIEFGV</sequence>
<dbReference type="Proteomes" id="UP000289485">
    <property type="component" value="Unassembled WGS sequence"/>
</dbReference>
<evidence type="ECO:0000313" key="2">
    <source>
        <dbReference type="EMBL" id="RXX22282.1"/>
    </source>
</evidence>
<dbReference type="AlphaFoldDB" id="A0A4Q2FLQ6"/>
<dbReference type="RefSeq" id="WP_129325883.1">
    <property type="nucleotide sequence ID" value="NZ_QEWJ01000002.1"/>
</dbReference>
<comment type="caution">
    <text evidence="2">The sequence shown here is derived from an EMBL/GenBank/DDBJ whole genome shotgun (WGS) entry which is preliminary data.</text>
</comment>
<dbReference type="EMBL" id="QEWJ01000002">
    <property type="protein sequence ID" value="RXX22282.1"/>
    <property type="molecule type" value="Genomic_DNA"/>
</dbReference>
<keyword evidence="1" id="KW-0175">Coiled coil</keyword>
<feature type="coiled-coil region" evidence="1">
    <location>
        <begin position="342"/>
        <end position="433"/>
    </location>
</feature>
<accession>A0A4Q2FLQ6</accession>
<reference evidence="2 3" key="1">
    <citation type="submission" date="2018-05" db="EMBL/GenBank/DDBJ databases">
        <title>Streptococcus from otitis media.</title>
        <authorList>
            <person name="Wayes A.M."/>
            <person name="Jakubovics N.S."/>
        </authorList>
    </citation>
    <scope>NUCLEOTIDE SEQUENCE [LARGE SCALE GENOMIC DNA]</scope>
    <source>
        <strain evidence="2 3">NU43</strain>
    </source>
</reference>
<protein>
    <submittedName>
        <fullName evidence="2">Endonuclease</fullName>
    </submittedName>
</protein>
<evidence type="ECO:0000313" key="3">
    <source>
        <dbReference type="Proteomes" id="UP000289485"/>
    </source>
</evidence>
<name>A0A4Q2FLQ6_STROR</name>
<proteinExistence type="predicted"/>
<dbReference type="Gene3D" id="3.40.50.300">
    <property type="entry name" value="P-loop containing nucleotide triphosphate hydrolases"/>
    <property type="match status" value="1"/>
</dbReference>
<keyword evidence="2" id="KW-0540">Nuclease</keyword>
<dbReference type="InterPro" id="IPR027417">
    <property type="entry name" value="P-loop_NTPase"/>
</dbReference>
<evidence type="ECO:0000256" key="1">
    <source>
        <dbReference type="SAM" id="Coils"/>
    </source>
</evidence>
<organism evidence="2 3">
    <name type="scientific">Streptococcus oralis</name>
    <dbReference type="NCBI Taxonomy" id="1303"/>
    <lineage>
        <taxon>Bacteria</taxon>
        <taxon>Bacillati</taxon>
        <taxon>Bacillota</taxon>
        <taxon>Bacilli</taxon>
        <taxon>Lactobacillales</taxon>
        <taxon>Streptococcaceae</taxon>
        <taxon>Streptococcus</taxon>
    </lineage>
</organism>